<name>A0ABN9RRP9_9DINO</name>
<protein>
    <submittedName>
        <fullName evidence="1">Uncharacterized protein</fullName>
    </submittedName>
</protein>
<gene>
    <name evidence="1" type="ORF">PCOR1329_LOCUS23073</name>
</gene>
<proteinExistence type="predicted"/>
<organism evidence="1 2">
    <name type="scientific">Prorocentrum cordatum</name>
    <dbReference type="NCBI Taxonomy" id="2364126"/>
    <lineage>
        <taxon>Eukaryota</taxon>
        <taxon>Sar</taxon>
        <taxon>Alveolata</taxon>
        <taxon>Dinophyceae</taxon>
        <taxon>Prorocentrales</taxon>
        <taxon>Prorocentraceae</taxon>
        <taxon>Prorocentrum</taxon>
    </lineage>
</organism>
<reference evidence="1" key="1">
    <citation type="submission" date="2023-10" db="EMBL/GenBank/DDBJ databases">
        <authorList>
            <person name="Chen Y."/>
            <person name="Shah S."/>
            <person name="Dougan E. K."/>
            <person name="Thang M."/>
            <person name="Chan C."/>
        </authorList>
    </citation>
    <scope>NUCLEOTIDE SEQUENCE [LARGE SCALE GENOMIC DNA]</scope>
</reference>
<feature type="non-terminal residue" evidence="1">
    <location>
        <position position="583"/>
    </location>
</feature>
<accession>A0ABN9RRP9</accession>
<comment type="caution">
    <text evidence="1">The sequence shown here is derived from an EMBL/GenBank/DDBJ whole genome shotgun (WGS) entry which is preliminary data.</text>
</comment>
<dbReference type="EMBL" id="CAUYUJ010007779">
    <property type="protein sequence ID" value="CAK0821939.1"/>
    <property type="molecule type" value="Genomic_DNA"/>
</dbReference>
<keyword evidence="2" id="KW-1185">Reference proteome</keyword>
<feature type="non-terminal residue" evidence="1">
    <location>
        <position position="1"/>
    </location>
</feature>
<evidence type="ECO:0000313" key="1">
    <source>
        <dbReference type="EMBL" id="CAK0821939.1"/>
    </source>
</evidence>
<evidence type="ECO:0000313" key="2">
    <source>
        <dbReference type="Proteomes" id="UP001189429"/>
    </source>
</evidence>
<sequence length="583" mass="63519">MYSCKAHGFLCGAKLGHAIRQLRDLVRKEADDPAFEEARDWLNHVERARVAGYLKYKAIATVNREDLCKLAQDIGKHSPNTPSTLQRAVLERAVNYWNAESELASKRDIAIELTTPWHEDGGVESGNRLRSSKNYLQLSKEGHAKTLVFCNQVIVEIRAAPMTCDPVIDAAAAEVMSTLLLVATIAGSTKDAVPLSTVEAIVRARPWMPHAAASAIIKAEPYWKGELDVYMRHSPEVKKWRPTLSQCMTDIASTQDAPTFDFLDRLIADMPTIKASLPDAEYNDLSVITGKSLDTYFANAMALVKGSAGEATDDAHQCAWGLQKAAGAIYTGRRASEMRTRSLVHVASEDSKRALPSFTSEAIQIVTKKMDAFHDIAEDAMFDSALALVPACTEWADWPDACPSGLGLTSAKQLCHRVKLAKALAGAIATLHHKDTIFDNAAAEAALDHSVGAFMGLVAQCQCIRTDLDDPTNASSITRGTWMEDLLGNSLGMKELLFSARLAMYTKLLSEQDGAVPLEKFKGGIVDKSWHADLSKDISSEDSLASGSCQSFLKNCPYDSLKKEGPEKVAIKDNVNNLGVSFD</sequence>
<dbReference type="Proteomes" id="UP001189429">
    <property type="component" value="Unassembled WGS sequence"/>
</dbReference>